<dbReference type="InterPro" id="IPR001357">
    <property type="entry name" value="BRCT_dom"/>
</dbReference>
<dbReference type="EMBL" id="AZHD01000013">
    <property type="protein sequence ID" value="OAA58058.1"/>
    <property type="molecule type" value="Genomic_DNA"/>
</dbReference>
<evidence type="ECO:0000313" key="3">
    <source>
        <dbReference type="EMBL" id="OAA58058.1"/>
    </source>
</evidence>
<proteinExistence type="predicted"/>
<feature type="compositionally biased region" description="Basic and acidic residues" evidence="1">
    <location>
        <begin position="322"/>
        <end position="332"/>
    </location>
</feature>
<keyword evidence="4" id="KW-1185">Reference proteome</keyword>
<sequence length="332" mass="36755">MSAAATASSKSRRASVLKGVVVAVAGNLGPGWTDSDVARWLAYNGGRFSTTVTDEVTHVLCTRETYAQCSKAPGASPVLRAALRRGPAHVHIVLRDWLEDSLNTKRRRREAPYLLSRLQRAAAQAPDAVAARLAQRRAKGRQQAETNLTESFLALYRVYRDATGFAYKVTISRDHAACGIFGERYVLYLFESNARPCLYWFAARHYKSRTHTKPRDFRPSGTCQLFATEFAHFCAFFARKTGVAWDARMVGEAPASKRKTSHVNVKTDEAAAATTASDDPDLVTAETALYFRYQKPGHGMPIGVIADQRNMPRPSIGGELVGVERKEENRDK</sequence>
<dbReference type="AlphaFoldDB" id="A0A167QX82"/>
<evidence type="ECO:0000259" key="2">
    <source>
        <dbReference type="PROSITE" id="PS50172"/>
    </source>
</evidence>
<evidence type="ECO:0000313" key="4">
    <source>
        <dbReference type="Proteomes" id="UP000076874"/>
    </source>
</evidence>
<evidence type="ECO:0000256" key="1">
    <source>
        <dbReference type="SAM" id="MobiDB-lite"/>
    </source>
</evidence>
<feature type="region of interest" description="Disordered" evidence="1">
    <location>
        <begin position="308"/>
        <end position="332"/>
    </location>
</feature>
<feature type="domain" description="BRCT" evidence="2">
    <location>
        <begin position="12"/>
        <end position="115"/>
    </location>
</feature>
<dbReference type="STRING" id="1081102.A0A167QX82"/>
<reference evidence="3 4" key="1">
    <citation type="journal article" date="2016" name="Genome Biol. Evol.">
        <title>Divergent and convergent evolution of fungal pathogenicity.</title>
        <authorList>
            <person name="Shang Y."/>
            <person name="Xiao G."/>
            <person name="Zheng P."/>
            <person name="Cen K."/>
            <person name="Zhan S."/>
            <person name="Wang C."/>
        </authorList>
    </citation>
    <scope>NUCLEOTIDE SEQUENCE [LARGE SCALE GENOMIC DNA]</scope>
    <source>
        <strain evidence="3 4">RCEF 264</strain>
    </source>
</reference>
<name>A0A167QX82_9HYPO</name>
<gene>
    <name evidence="3" type="ORF">SPI_06943</name>
</gene>
<dbReference type="InterPro" id="IPR036420">
    <property type="entry name" value="BRCT_dom_sf"/>
</dbReference>
<comment type="caution">
    <text evidence="3">The sequence shown here is derived from an EMBL/GenBank/DDBJ whole genome shotgun (WGS) entry which is preliminary data.</text>
</comment>
<protein>
    <submittedName>
        <fullName evidence="3">Brct domain containing protein</fullName>
    </submittedName>
</protein>
<accession>A0A167QX82</accession>
<dbReference type="SUPFAM" id="SSF52113">
    <property type="entry name" value="BRCT domain"/>
    <property type="match status" value="1"/>
</dbReference>
<dbReference type="Gene3D" id="3.40.50.10190">
    <property type="entry name" value="BRCT domain"/>
    <property type="match status" value="1"/>
</dbReference>
<dbReference type="PROSITE" id="PS50172">
    <property type="entry name" value="BRCT"/>
    <property type="match status" value="1"/>
</dbReference>
<dbReference type="Proteomes" id="UP000076874">
    <property type="component" value="Unassembled WGS sequence"/>
</dbReference>
<dbReference type="OrthoDB" id="342264at2759"/>
<organism evidence="3 4">
    <name type="scientific">Niveomyces insectorum RCEF 264</name>
    <dbReference type="NCBI Taxonomy" id="1081102"/>
    <lineage>
        <taxon>Eukaryota</taxon>
        <taxon>Fungi</taxon>
        <taxon>Dikarya</taxon>
        <taxon>Ascomycota</taxon>
        <taxon>Pezizomycotina</taxon>
        <taxon>Sordariomycetes</taxon>
        <taxon>Hypocreomycetidae</taxon>
        <taxon>Hypocreales</taxon>
        <taxon>Cordycipitaceae</taxon>
        <taxon>Niveomyces</taxon>
    </lineage>
</organism>